<proteinExistence type="predicted"/>
<evidence type="ECO:0000313" key="3">
    <source>
        <dbReference type="Proteomes" id="UP000325577"/>
    </source>
</evidence>
<feature type="domain" description="FBD" evidence="1">
    <location>
        <begin position="104"/>
        <end position="131"/>
    </location>
</feature>
<evidence type="ECO:0000259" key="1">
    <source>
        <dbReference type="Pfam" id="PF08387"/>
    </source>
</evidence>
<protein>
    <recommendedName>
        <fullName evidence="1">FBD domain-containing protein</fullName>
    </recommendedName>
</protein>
<evidence type="ECO:0000313" key="2">
    <source>
        <dbReference type="EMBL" id="KAA8524673.1"/>
    </source>
</evidence>
<name>A0A5J5A0W5_9ASTE</name>
<dbReference type="EMBL" id="CM018047">
    <property type="protein sequence ID" value="KAA8524673.1"/>
    <property type="molecule type" value="Genomic_DNA"/>
</dbReference>
<dbReference type="Pfam" id="PF08387">
    <property type="entry name" value="FBD"/>
    <property type="match status" value="1"/>
</dbReference>
<accession>A0A5J5A0W5</accession>
<dbReference type="InterPro" id="IPR006566">
    <property type="entry name" value="FBD"/>
</dbReference>
<dbReference type="OrthoDB" id="594804at2759"/>
<organism evidence="2 3">
    <name type="scientific">Nyssa sinensis</name>
    <dbReference type="NCBI Taxonomy" id="561372"/>
    <lineage>
        <taxon>Eukaryota</taxon>
        <taxon>Viridiplantae</taxon>
        <taxon>Streptophyta</taxon>
        <taxon>Embryophyta</taxon>
        <taxon>Tracheophyta</taxon>
        <taxon>Spermatophyta</taxon>
        <taxon>Magnoliopsida</taxon>
        <taxon>eudicotyledons</taxon>
        <taxon>Gunneridae</taxon>
        <taxon>Pentapetalae</taxon>
        <taxon>asterids</taxon>
        <taxon>Cornales</taxon>
        <taxon>Nyssaceae</taxon>
        <taxon>Nyssa</taxon>
    </lineage>
</organism>
<dbReference type="Proteomes" id="UP000325577">
    <property type="component" value="Linkage Group LG4"/>
</dbReference>
<gene>
    <name evidence="2" type="ORF">F0562_011096</name>
</gene>
<sequence length="170" mass="19974">MEHERRRLREVIENLFIKGYLPILFDNVHSLDVKVSRVKDDDIPAIASFFMGLPNLMTLNITCNPKSRSFLDEEKLRIQGSDFNKQYQRSQNLLPIHQLKEVQRELRGDKNELGLLKYLLSHAKSLEKMTFFILHMFSEMGLQKLKTVSSTVAVFLLPKKYVQNHPWDDE</sequence>
<dbReference type="AlphaFoldDB" id="A0A5J5A0W5"/>
<keyword evidence="3" id="KW-1185">Reference proteome</keyword>
<reference evidence="2 3" key="1">
    <citation type="submission" date="2019-09" db="EMBL/GenBank/DDBJ databases">
        <title>A chromosome-level genome assembly of the Chinese tupelo Nyssa sinensis.</title>
        <authorList>
            <person name="Yang X."/>
            <person name="Kang M."/>
            <person name="Yang Y."/>
            <person name="Xiong H."/>
            <person name="Wang M."/>
            <person name="Zhang Z."/>
            <person name="Wang Z."/>
            <person name="Wu H."/>
            <person name="Ma T."/>
            <person name="Liu J."/>
            <person name="Xi Z."/>
        </authorList>
    </citation>
    <scope>NUCLEOTIDE SEQUENCE [LARGE SCALE GENOMIC DNA]</scope>
    <source>
        <strain evidence="2">J267</strain>
        <tissue evidence="2">Leaf</tissue>
    </source>
</reference>